<keyword evidence="7" id="KW-0677">Repeat</keyword>
<evidence type="ECO:0000256" key="12">
    <source>
        <dbReference type="ARBA" id="ARBA00023303"/>
    </source>
</evidence>
<evidence type="ECO:0000256" key="3">
    <source>
        <dbReference type="ARBA" id="ARBA00022475"/>
    </source>
</evidence>
<keyword evidence="10" id="KW-0472">Membrane</keyword>
<feature type="compositionally biased region" description="Pro residues" evidence="13">
    <location>
        <begin position="7"/>
        <end position="21"/>
    </location>
</feature>
<organism evidence="14 15">
    <name type="scientific">Macrophomina phaseolina</name>
    <dbReference type="NCBI Taxonomy" id="35725"/>
    <lineage>
        <taxon>Eukaryota</taxon>
        <taxon>Fungi</taxon>
        <taxon>Dikarya</taxon>
        <taxon>Ascomycota</taxon>
        <taxon>Pezizomycotina</taxon>
        <taxon>Dothideomycetes</taxon>
        <taxon>Dothideomycetes incertae sedis</taxon>
        <taxon>Botryosphaeriales</taxon>
        <taxon>Botryosphaeriaceae</taxon>
        <taxon>Macrophomina</taxon>
    </lineage>
</organism>
<keyword evidence="3" id="KW-1003">Cell membrane</keyword>
<sequence>MSRDSSPPLPGLEPPSSPPLLPTTASHTKKRARSQSLHEHNDPANHTSSDPFVFSSDDAPDDVENYNSPVRKKRQYTGTWNQDSGVWLPSDSSDDSLIEKLAAASTGPPLFGQVARPSEPETISLAAARPVRVAEPPAPEQKLARGRVEECLEEDNERVDLSGMQLRSIPDDLLLPLNGLIRHPKIGHEVPSEEAYDTLIPSLQLYLSRNQLRSLPGTIWNLENLGVLSLRINKLTEISPAISNLKNLKELNLAGNRLRWLPWELLQLVPPKGNLTRLSVTPNPFVKGLRAYNSLELPAEPEKMQQLVNELRTELEEDAFESADQKEQLLWSLKLHDSLLHKMQEHADNPDRSKDNGPPQAQYKPPSWKQEPVFIASTSVARMEFDGRLHSGSPAQPSSTTYEQTSFPVPCVGHTPAADLPASSSRVPSLFELSLRSAAKAVANTDVLRDLLPIDTPAPVLAALDETSKVQQSGGQQCSVCKKEYILPRAEWIEYWHYVPDSLVCSADDAFLPFLRRACSLGCAASVRGGEI</sequence>
<gene>
    <name evidence="14" type="ORF">B0J12DRAFT_781566</name>
</gene>
<name>A0ABQ8GPN8_9PEZI</name>
<dbReference type="EMBL" id="JAGTJR010000003">
    <property type="protein sequence ID" value="KAH7062143.1"/>
    <property type="molecule type" value="Genomic_DNA"/>
</dbReference>
<keyword evidence="9" id="KW-0406">Ion transport</keyword>
<dbReference type="Pfam" id="PF13855">
    <property type="entry name" value="LRR_8"/>
    <property type="match status" value="1"/>
</dbReference>
<dbReference type="SMART" id="SM00369">
    <property type="entry name" value="LRR_TYP"/>
    <property type="match status" value="3"/>
</dbReference>
<dbReference type="InterPro" id="IPR051432">
    <property type="entry name" value="KCNMA1_auxiliary"/>
</dbReference>
<evidence type="ECO:0000256" key="7">
    <source>
        <dbReference type="ARBA" id="ARBA00022737"/>
    </source>
</evidence>
<evidence type="ECO:0000256" key="10">
    <source>
        <dbReference type="ARBA" id="ARBA00023136"/>
    </source>
</evidence>
<proteinExistence type="predicted"/>
<evidence type="ECO:0000256" key="11">
    <source>
        <dbReference type="ARBA" id="ARBA00023157"/>
    </source>
</evidence>
<keyword evidence="5" id="KW-0812">Transmembrane</keyword>
<comment type="caution">
    <text evidence="14">The sequence shown here is derived from an EMBL/GenBank/DDBJ whole genome shotgun (WGS) entry which is preliminary data.</text>
</comment>
<evidence type="ECO:0000256" key="9">
    <source>
        <dbReference type="ARBA" id="ARBA00023065"/>
    </source>
</evidence>
<evidence type="ECO:0000256" key="13">
    <source>
        <dbReference type="SAM" id="MobiDB-lite"/>
    </source>
</evidence>
<keyword evidence="15" id="KW-1185">Reference proteome</keyword>
<dbReference type="Proteomes" id="UP000774617">
    <property type="component" value="Unassembled WGS sequence"/>
</dbReference>
<evidence type="ECO:0000256" key="2">
    <source>
        <dbReference type="ARBA" id="ARBA00022448"/>
    </source>
</evidence>
<evidence type="ECO:0000313" key="14">
    <source>
        <dbReference type="EMBL" id="KAH7062143.1"/>
    </source>
</evidence>
<protein>
    <submittedName>
        <fullName evidence="14">Uncharacterized protein</fullName>
    </submittedName>
</protein>
<reference evidence="14 15" key="1">
    <citation type="journal article" date="2021" name="Nat. Commun.">
        <title>Genetic determinants of endophytism in the Arabidopsis root mycobiome.</title>
        <authorList>
            <person name="Mesny F."/>
            <person name="Miyauchi S."/>
            <person name="Thiergart T."/>
            <person name="Pickel B."/>
            <person name="Atanasova L."/>
            <person name="Karlsson M."/>
            <person name="Huettel B."/>
            <person name="Barry K.W."/>
            <person name="Haridas S."/>
            <person name="Chen C."/>
            <person name="Bauer D."/>
            <person name="Andreopoulos W."/>
            <person name="Pangilinan J."/>
            <person name="LaButti K."/>
            <person name="Riley R."/>
            <person name="Lipzen A."/>
            <person name="Clum A."/>
            <person name="Drula E."/>
            <person name="Henrissat B."/>
            <person name="Kohler A."/>
            <person name="Grigoriev I.V."/>
            <person name="Martin F.M."/>
            <person name="Hacquard S."/>
        </authorList>
    </citation>
    <scope>NUCLEOTIDE SEQUENCE [LARGE SCALE GENOMIC DNA]</scope>
    <source>
        <strain evidence="14 15">MPI-SDFR-AT-0080</strain>
    </source>
</reference>
<accession>A0ABQ8GPN8</accession>
<dbReference type="PANTHER" id="PTHR46473:SF10">
    <property type="entry name" value="LD45603P-RELATED"/>
    <property type="match status" value="1"/>
</dbReference>
<evidence type="ECO:0000256" key="5">
    <source>
        <dbReference type="ARBA" id="ARBA00022692"/>
    </source>
</evidence>
<dbReference type="InterPro" id="IPR032675">
    <property type="entry name" value="LRR_dom_sf"/>
</dbReference>
<feature type="compositionally biased region" description="Basic and acidic residues" evidence="13">
    <location>
        <begin position="345"/>
        <end position="355"/>
    </location>
</feature>
<evidence type="ECO:0000256" key="8">
    <source>
        <dbReference type="ARBA" id="ARBA00022989"/>
    </source>
</evidence>
<dbReference type="PANTHER" id="PTHR46473">
    <property type="entry name" value="GH08155P"/>
    <property type="match status" value="1"/>
</dbReference>
<dbReference type="SUPFAM" id="SSF52058">
    <property type="entry name" value="L domain-like"/>
    <property type="match status" value="1"/>
</dbReference>
<evidence type="ECO:0000256" key="1">
    <source>
        <dbReference type="ARBA" id="ARBA00004162"/>
    </source>
</evidence>
<dbReference type="InterPro" id="IPR003591">
    <property type="entry name" value="Leu-rich_rpt_typical-subtyp"/>
</dbReference>
<comment type="subcellular location">
    <subcellularLocation>
        <location evidence="1">Cell membrane</location>
        <topology evidence="1">Single-pass membrane protein</topology>
    </subcellularLocation>
</comment>
<dbReference type="InterPro" id="IPR001611">
    <property type="entry name" value="Leu-rich_rpt"/>
</dbReference>
<keyword evidence="4" id="KW-0433">Leucine-rich repeat</keyword>
<keyword evidence="2" id="KW-0813">Transport</keyword>
<feature type="region of interest" description="Disordered" evidence="13">
    <location>
        <begin position="345"/>
        <end position="368"/>
    </location>
</feature>
<dbReference type="Gene3D" id="3.80.10.10">
    <property type="entry name" value="Ribonuclease Inhibitor"/>
    <property type="match status" value="1"/>
</dbReference>
<evidence type="ECO:0000256" key="6">
    <source>
        <dbReference type="ARBA" id="ARBA00022729"/>
    </source>
</evidence>
<keyword evidence="6" id="KW-0732">Signal</keyword>
<keyword evidence="11" id="KW-1015">Disulfide bond</keyword>
<feature type="region of interest" description="Disordered" evidence="13">
    <location>
        <begin position="1"/>
        <end position="87"/>
    </location>
</feature>
<evidence type="ECO:0000313" key="15">
    <source>
        <dbReference type="Proteomes" id="UP000774617"/>
    </source>
</evidence>
<evidence type="ECO:0000256" key="4">
    <source>
        <dbReference type="ARBA" id="ARBA00022614"/>
    </source>
</evidence>
<keyword evidence="12" id="KW-0407">Ion channel</keyword>
<keyword evidence="8" id="KW-1133">Transmembrane helix</keyword>